<dbReference type="Proteomes" id="UP001218218">
    <property type="component" value="Unassembled WGS sequence"/>
</dbReference>
<dbReference type="AlphaFoldDB" id="A0AAD7EP89"/>
<protein>
    <submittedName>
        <fullName evidence="1">Uncharacterized protein</fullName>
    </submittedName>
</protein>
<accession>A0AAD7EP89</accession>
<reference evidence="1" key="1">
    <citation type="submission" date="2023-03" db="EMBL/GenBank/DDBJ databases">
        <title>Massive genome expansion in bonnet fungi (Mycena s.s.) driven by repeated elements and novel gene families across ecological guilds.</title>
        <authorList>
            <consortium name="Lawrence Berkeley National Laboratory"/>
            <person name="Harder C.B."/>
            <person name="Miyauchi S."/>
            <person name="Viragh M."/>
            <person name="Kuo A."/>
            <person name="Thoen E."/>
            <person name="Andreopoulos B."/>
            <person name="Lu D."/>
            <person name="Skrede I."/>
            <person name="Drula E."/>
            <person name="Henrissat B."/>
            <person name="Morin E."/>
            <person name="Kohler A."/>
            <person name="Barry K."/>
            <person name="LaButti K."/>
            <person name="Morin E."/>
            <person name="Salamov A."/>
            <person name="Lipzen A."/>
            <person name="Mereny Z."/>
            <person name="Hegedus B."/>
            <person name="Baldrian P."/>
            <person name="Stursova M."/>
            <person name="Weitz H."/>
            <person name="Taylor A."/>
            <person name="Grigoriev I.V."/>
            <person name="Nagy L.G."/>
            <person name="Martin F."/>
            <person name="Kauserud H."/>
        </authorList>
    </citation>
    <scope>NUCLEOTIDE SEQUENCE</scope>
    <source>
        <strain evidence="1">CBHHK002</strain>
    </source>
</reference>
<evidence type="ECO:0000313" key="1">
    <source>
        <dbReference type="EMBL" id="KAJ7339953.1"/>
    </source>
</evidence>
<comment type="caution">
    <text evidence="1">The sequence shown here is derived from an EMBL/GenBank/DDBJ whole genome shotgun (WGS) entry which is preliminary data.</text>
</comment>
<keyword evidence="2" id="KW-1185">Reference proteome</keyword>
<proteinExistence type="predicted"/>
<organism evidence="1 2">
    <name type="scientific">Mycena albidolilacea</name>
    <dbReference type="NCBI Taxonomy" id="1033008"/>
    <lineage>
        <taxon>Eukaryota</taxon>
        <taxon>Fungi</taxon>
        <taxon>Dikarya</taxon>
        <taxon>Basidiomycota</taxon>
        <taxon>Agaricomycotina</taxon>
        <taxon>Agaricomycetes</taxon>
        <taxon>Agaricomycetidae</taxon>
        <taxon>Agaricales</taxon>
        <taxon>Marasmiineae</taxon>
        <taxon>Mycenaceae</taxon>
        <taxon>Mycena</taxon>
    </lineage>
</organism>
<name>A0AAD7EP89_9AGAR</name>
<evidence type="ECO:0000313" key="2">
    <source>
        <dbReference type="Proteomes" id="UP001218218"/>
    </source>
</evidence>
<dbReference type="EMBL" id="JARIHO010000027">
    <property type="protein sequence ID" value="KAJ7339953.1"/>
    <property type="molecule type" value="Genomic_DNA"/>
</dbReference>
<gene>
    <name evidence="1" type="ORF">DFH08DRAFT_812328</name>
</gene>
<sequence>MRGVAPRSGWRDENKGFWARRSRGCRAVNAGPDPGWLYRHGLRMLPLIGYEAIFCRHQSAIKARQLTRKRKQREDLPDLAADLEACLCGFSAVPQNDSDHPNLAHYKNEGYEKWYHLRCLERGNVPEGWVLDDYLCKSNIGKSRQCHPGACGGQELMFQQRSFHVWGDPSNPLNGRERVPCQRVNLSRTRPVLALA</sequence>